<dbReference type="InterPro" id="IPR035999">
    <property type="entry name" value="Sec7_dom_sf"/>
</dbReference>
<dbReference type="EMBL" id="JAHRIO010001776">
    <property type="protein sequence ID" value="MEQ2159159.1"/>
    <property type="molecule type" value="Genomic_DNA"/>
</dbReference>
<name>A0ABV0MJ87_9TELE</name>
<evidence type="ECO:0000259" key="1">
    <source>
        <dbReference type="Pfam" id="PF01369"/>
    </source>
</evidence>
<evidence type="ECO:0000313" key="3">
    <source>
        <dbReference type="Proteomes" id="UP001476798"/>
    </source>
</evidence>
<keyword evidence="3" id="KW-1185">Reference proteome</keyword>
<dbReference type="Proteomes" id="UP001476798">
    <property type="component" value="Unassembled WGS sequence"/>
</dbReference>
<proteinExistence type="predicted"/>
<comment type="caution">
    <text evidence="2">The sequence shown here is derived from an EMBL/GenBank/DDBJ whole genome shotgun (WGS) entry which is preliminary data.</text>
</comment>
<dbReference type="Gene3D" id="1.10.220.20">
    <property type="match status" value="1"/>
</dbReference>
<feature type="domain" description="SEC7" evidence="1">
    <location>
        <begin position="15"/>
        <end position="56"/>
    </location>
</feature>
<organism evidence="2 3">
    <name type="scientific">Goodea atripinnis</name>
    <dbReference type="NCBI Taxonomy" id="208336"/>
    <lineage>
        <taxon>Eukaryota</taxon>
        <taxon>Metazoa</taxon>
        <taxon>Chordata</taxon>
        <taxon>Craniata</taxon>
        <taxon>Vertebrata</taxon>
        <taxon>Euteleostomi</taxon>
        <taxon>Actinopterygii</taxon>
        <taxon>Neopterygii</taxon>
        <taxon>Teleostei</taxon>
        <taxon>Neoteleostei</taxon>
        <taxon>Acanthomorphata</taxon>
        <taxon>Ovalentaria</taxon>
        <taxon>Atherinomorphae</taxon>
        <taxon>Cyprinodontiformes</taxon>
        <taxon>Goodeidae</taxon>
        <taxon>Goodea</taxon>
    </lineage>
</organism>
<dbReference type="SUPFAM" id="SSF48425">
    <property type="entry name" value="Sec7 domain"/>
    <property type="match status" value="1"/>
</dbReference>
<dbReference type="InterPro" id="IPR000904">
    <property type="entry name" value="Sec7_dom"/>
</dbReference>
<protein>
    <recommendedName>
        <fullName evidence="1">SEC7 domain-containing protein</fullName>
    </recommendedName>
</protein>
<evidence type="ECO:0000313" key="2">
    <source>
        <dbReference type="EMBL" id="MEQ2159159.1"/>
    </source>
</evidence>
<sequence length="77" mass="9059">MADPRSCQVDVHKHLGVCYLIEHGFLEWRAESVAEFLYKEEGLNKTAIGNFLGERYRASYQEYQRSDMSEQNVKETR</sequence>
<dbReference type="Pfam" id="PF01369">
    <property type="entry name" value="Sec7"/>
    <property type="match status" value="1"/>
</dbReference>
<gene>
    <name evidence="2" type="ORF">GOODEAATRI_019732</name>
</gene>
<reference evidence="2 3" key="1">
    <citation type="submission" date="2021-06" db="EMBL/GenBank/DDBJ databases">
        <authorList>
            <person name="Palmer J.M."/>
        </authorList>
    </citation>
    <scope>NUCLEOTIDE SEQUENCE [LARGE SCALE GENOMIC DNA]</scope>
    <source>
        <strain evidence="2 3">GA_2019</strain>
        <tissue evidence="2">Muscle</tissue>
    </source>
</reference>
<accession>A0ABV0MJ87</accession>